<keyword evidence="3" id="KW-1185">Reference proteome</keyword>
<dbReference type="Proteomes" id="UP000035721">
    <property type="component" value="Unassembled WGS sequence"/>
</dbReference>
<evidence type="ECO:0000313" key="3">
    <source>
        <dbReference type="Proteomes" id="UP000035721"/>
    </source>
</evidence>
<feature type="transmembrane region" description="Helical" evidence="1">
    <location>
        <begin position="133"/>
        <end position="154"/>
    </location>
</feature>
<reference evidence="2 3" key="1">
    <citation type="journal article" date="2013" name="ISME J.">
        <title>A metabolic model for members of the genus Tetrasphaera involved in enhanced biological phosphorus removal.</title>
        <authorList>
            <person name="Kristiansen R."/>
            <person name="Nguyen H.T.T."/>
            <person name="Saunders A.M."/>
            <person name="Nielsen J.L."/>
            <person name="Wimmer R."/>
            <person name="Le V.Q."/>
            <person name="McIlroy S.J."/>
            <person name="Petrovski S."/>
            <person name="Seviour R.J."/>
            <person name="Calteau A."/>
            <person name="Nielsen K.L."/>
            <person name="Nielsen P.H."/>
        </authorList>
    </citation>
    <scope>NUCLEOTIDE SEQUENCE [LARGE SCALE GENOMIC DNA]</scope>
    <source>
        <strain evidence="2 3">T1-X7</strain>
    </source>
</reference>
<protein>
    <submittedName>
        <fullName evidence="2">Uncharacterized protein</fullName>
    </submittedName>
</protein>
<comment type="caution">
    <text evidence="2">The sequence shown here is derived from an EMBL/GenBank/DDBJ whole genome shotgun (WGS) entry which is preliminary data.</text>
</comment>
<keyword evidence="1" id="KW-0472">Membrane</keyword>
<dbReference type="EMBL" id="CAJB01000375">
    <property type="protein sequence ID" value="CCH79488.1"/>
    <property type="molecule type" value="Genomic_DNA"/>
</dbReference>
<evidence type="ECO:0000256" key="1">
    <source>
        <dbReference type="SAM" id="Phobius"/>
    </source>
</evidence>
<dbReference type="AlphaFoldDB" id="A0A077LZR0"/>
<accession>A0A077LZR0</accession>
<proteinExistence type="predicted"/>
<feature type="transmembrane region" description="Helical" evidence="1">
    <location>
        <begin position="166"/>
        <end position="185"/>
    </location>
</feature>
<feature type="transmembrane region" description="Helical" evidence="1">
    <location>
        <begin position="90"/>
        <end position="113"/>
    </location>
</feature>
<name>A0A077LZR0_9MICO</name>
<gene>
    <name evidence="2" type="ORF">BN12_440032</name>
</gene>
<organism evidence="2 3">
    <name type="scientific">Nostocoides japonicum T1-X7</name>
    <dbReference type="NCBI Taxonomy" id="1194083"/>
    <lineage>
        <taxon>Bacteria</taxon>
        <taxon>Bacillati</taxon>
        <taxon>Actinomycetota</taxon>
        <taxon>Actinomycetes</taxon>
        <taxon>Micrococcales</taxon>
        <taxon>Intrasporangiaceae</taxon>
        <taxon>Nostocoides</taxon>
    </lineage>
</organism>
<sequence>MAGRPASRVNSRFCGIRPGYAGWCRRPVTIRRVDHRAAERRPERLVDHLRAPARSGGGSMEAEALMVVIREPRTRPTGALRPAVRGGGRWQAWGLAAVELLVAWQAFSGGRGLMTDTWDMPRELLVRTPFDDWVGPGWCLVLLIGLPHLVAGSVTGAASRWPRAELWSIVGGQVAGASLLVWIVVQLVLLRVFFFLQPVAVALGLLEIALARSWRLRRAGASAASSRSPRPG</sequence>
<evidence type="ECO:0000313" key="2">
    <source>
        <dbReference type="EMBL" id="CCH79488.1"/>
    </source>
</evidence>
<keyword evidence="1" id="KW-1133">Transmembrane helix</keyword>
<keyword evidence="1" id="KW-0812">Transmembrane</keyword>
<feature type="transmembrane region" description="Helical" evidence="1">
    <location>
        <begin position="191"/>
        <end position="210"/>
    </location>
</feature>